<name>A0ABS9L5F8_9MICC</name>
<dbReference type="SUPFAM" id="SSF54909">
    <property type="entry name" value="Dimeric alpha+beta barrel"/>
    <property type="match status" value="1"/>
</dbReference>
<organism evidence="1 2">
    <name type="scientific">Arthrobacter hankyongi</name>
    <dbReference type="NCBI Taxonomy" id="2904801"/>
    <lineage>
        <taxon>Bacteria</taxon>
        <taxon>Bacillati</taxon>
        <taxon>Actinomycetota</taxon>
        <taxon>Actinomycetes</taxon>
        <taxon>Micrococcales</taxon>
        <taxon>Micrococcaceae</taxon>
        <taxon>Arthrobacter</taxon>
    </lineage>
</organism>
<comment type="caution">
    <text evidence="1">The sequence shown here is derived from an EMBL/GenBank/DDBJ whole genome shotgun (WGS) entry which is preliminary data.</text>
</comment>
<dbReference type="InterPro" id="IPR011008">
    <property type="entry name" value="Dimeric_a/b-barrel"/>
</dbReference>
<keyword evidence="2" id="KW-1185">Reference proteome</keyword>
<reference evidence="1" key="1">
    <citation type="submission" date="2022-01" db="EMBL/GenBank/DDBJ databases">
        <authorList>
            <person name="Jo J.-H."/>
            <person name="Im W.-T."/>
        </authorList>
    </citation>
    <scope>NUCLEOTIDE SEQUENCE</scope>
    <source>
        <strain evidence="1">I2-34</strain>
    </source>
</reference>
<proteinExistence type="predicted"/>
<dbReference type="EMBL" id="JAKLTQ010000004">
    <property type="protein sequence ID" value="MCG2621915.1"/>
    <property type="molecule type" value="Genomic_DNA"/>
</dbReference>
<gene>
    <name evidence="1" type="ORF">LVY72_08285</name>
</gene>
<accession>A0ABS9L5F8</accession>
<protein>
    <recommendedName>
        <fullName evidence="3">DUF3291 domain-containing protein</fullName>
    </recommendedName>
</protein>
<evidence type="ECO:0000313" key="1">
    <source>
        <dbReference type="EMBL" id="MCG2621915.1"/>
    </source>
</evidence>
<evidence type="ECO:0000313" key="2">
    <source>
        <dbReference type="Proteomes" id="UP001165368"/>
    </source>
</evidence>
<dbReference type="Proteomes" id="UP001165368">
    <property type="component" value="Unassembled WGS sequence"/>
</dbReference>
<evidence type="ECO:0008006" key="3">
    <source>
        <dbReference type="Google" id="ProtNLM"/>
    </source>
</evidence>
<dbReference type="RefSeq" id="WP_237819595.1">
    <property type="nucleotide sequence ID" value="NZ_JAKLTQ010000004.1"/>
</dbReference>
<sequence length="131" mass="14468">MLTTSWTPGTPDPAGGCTVVAVCLRLRSYRDLPRLLYRMLPVRRRLRDAGGLLGYAFAFEPAAAAIWTVSAWSRRDCLARFEASAAHREAKLALRGVLRPSTVLVWDCSSGQLPPDWAEVRDREAAAARRG</sequence>